<proteinExistence type="predicted"/>
<feature type="compositionally biased region" description="Basic and acidic residues" evidence="1">
    <location>
        <begin position="290"/>
        <end position="299"/>
    </location>
</feature>
<organism evidence="3 4">
    <name type="scientific">Artemia franciscana</name>
    <name type="common">Brine shrimp</name>
    <name type="synonym">Artemia sanfranciscana</name>
    <dbReference type="NCBI Taxonomy" id="6661"/>
    <lineage>
        <taxon>Eukaryota</taxon>
        <taxon>Metazoa</taxon>
        <taxon>Ecdysozoa</taxon>
        <taxon>Arthropoda</taxon>
        <taxon>Crustacea</taxon>
        <taxon>Branchiopoda</taxon>
        <taxon>Anostraca</taxon>
        <taxon>Artemiidae</taxon>
        <taxon>Artemia</taxon>
    </lineage>
</organism>
<dbReference type="GO" id="GO:0045892">
    <property type="term" value="P:negative regulation of DNA-templated transcription"/>
    <property type="evidence" value="ECO:0007669"/>
    <property type="project" value="TreeGrafter"/>
</dbReference>
<protein>
    <recommendedName>
        <fullName evidence="2">BAH domain-containing protein</fullName>
    </recommendedName>
</protein>
<feature type="region of interest" description="Disordered" evidence="1">
    <location>
        <begin position="645"/>
        <end position="714"/>
    </location>
</feature>
<reference evidence="3" key="1">
    <citation type="submission" date="2023-07" db="EMBL/GenBank/DDBJ databases">
        <title>Chromosome-level genome assembly of Artemia franciscana.</title>
        <authorList>
            <person name="Jo E."/>
        </authorList>
    </citation>
    <scope>NUCLEOTIDE SEQUENCE</scope>
    <source>
        <tissue evidence="3">Whole body</tissue>
    </source>
</reference>
<dbReference type="GO" id="GO:0005677">
    <property type="term" value="C:chromatin silencing complex"/>
    <property type="evidence" value="ECO:0007669"/>
    <property type="project" value="TreeGrafter"/>
</dbReference>
<dbReference type="PANTHER" id="PTHR46576">
    <property type="entry name" value="BROMO ADJACENT HOMOLOGY DOMAIN-CONTAINING 1 PROTEIN"/>
    <property type="match status" value="1"/>
</dbReference>
<feature type="compositionally biased region" description="Polar residues" evidence="1">
    <location>
        <begin position="824"/>
        <end position="849"/>
    </location>
</feature>
<feature type="compositionally biased region" description="Polar residues" evidence="1">
    <location>
        <begin position="696"/>
        <end position="708"/>
    </location>
</feature>
<dbReference type="Gene3D" id="2.30.30.490">
    <property type="match status" value="1"/>
</dbReference>
<dbReference type="InterPro" id="IPR001025">
    <property type="entry name" value="BAH_dom"/>
</dbReference>
<evidence type="ECO:0000313" key="3">
    <source>
        <dbReference type="EMBL" id="KAK2709349.1"/>
    </source>
</evidence>
<evidence type="ECO:0000256" key="1">
    <source>
        <dbReference type="SAM" id="MobiDB-lite"/>
    </source>
</evidence>
<feature type="region of interest" description="Disordered" evidence="1">
    <location>
        <begin position="936"/>
        <end position="962"/>
    </location>
</feature>
<dbReference type="SMART" id="SM00439">
    <property type="entry name" value="BAH"/>
    <property type="match status" value="1"/>
</dbReference>
<dbReference type="InterPro" id="IPR053032">
    <property type="entry name" value="BAH_domain-containing"/>
</dbReference>
<feature type="compositionally biased region" description="Basic and acidic residues" evidence="1">
    <location>
        <begin position="103"/>
        <end position="160"/>
    </location>
</feature>
<feature type="region of interest" description="Disordered" evidence="1">
    <location>
        <begin position="770"/>
        <end position="910"/>
    </location>
</feature>
<evidence type="ECO:0000313" key="4">
    <source>
        <dbReference type="Proteomes" id="UP001187531"/>
    </source>
</evidence>
<feature type="domain" description="BAH" evidence="2">
    <location>
        <begin position="1397"/>
        <end position="1555"/>
    </location>
</feature>
<dbReference type="GO" id="GO:0000976">
    <property type="term" value="F:transcription cis-regulatory region binding"/>
    <property type="evidence" value="ECO:0007669"/>
    <property type="project" value="TreeGrafter"/>
</dbReference>
<feature type="compositionally biased region" description="Basic and acidic residues" evidence="1">
    <location>
        <begin position="645"/>
        <end position="654"/>
    </location>
</feature>
<feature type="compositionally biased region" description="Basic and acidic residues" evidence="1">
    <location>
        <begin position="1339"/>
        <end position="1353"/>
    </location>
</feature>
<dbReference type="PANTHER" id="PTHR46576:SF1">
    <property type="entry name" value="BROMO ADJACENT HOMOLOGY DOMAIN-CONTAINING 1 PROTEIN"/>
    <property type="match status" value="1"/>
</dbReference>
<dbReference type="Pfam" id="PF01426">
    <property type="entry name" value="BAH"/>
    <property type="match status" value="1"/>
</dbReference>
<dbReference type="EMBL" id="JAVRJZ010000017">
    <property type="protein sequence ID" value="KAK2709349.1"/>
    <property type="molecule type" value="Genomic_DNA"/>
</dbReference>
<feature type="compositionally biased region" description="Polar residues" evidence="1">
    <location>
        <begin position="195"/>
        <end position="207"/>
    </location>
</feature>
<sequence length="1556" mass="175455">MKEDLAINRSGRRRSPDPKKSKKLNKLVDSSHKDLGSKSLSVAIERYDLGKNRSPDKSSKIPTRKDDEEDSESEPLSQVASRRPKQYPEPKNVISSKQTVEGDASKVSKDETKDLKCAKMPNKIEDKKMEIVKKDDKNPKVNKKEDKVVAKSDETVKKSVDVNLKSGKVKSKKATENSTEVDLKVLDAEKKSKSPQRVSNAPLQSKQGIKKLLESTIRNRMKKRTSDESEQNPPEIKKRKVGRPPKNKDNEKESSAKNPSSILEETKLDDATEKQIKTEIKKKVGRKKKILDNKRHEEKESEPEEKEYQNVSGKTNKKVKFSKDETNSGDETEKDRKVSDESEAEKNIKKNAHKEDSDTENEKGKKVVKKRQGKKWSITKNESTGKPRKFVRKKKQNGVQSLRDCPSSDTDCEKSLKKQMKKKSNKTNKHESCESESDEKSKNSKLTNKKKSESENSDSSQKPKKSVKVGKKVLKLRSRFRRKRVASLNARAKVTCMVDEDSDPIDFNHYITMFPVVVGDDVILRKKKKKGVFMMRRRKLRQPEAPQLEMKDFIVPKRMASLNATAMMAASTDLDRRKRDDDPLKSPSRKDEEVEEKKEEQNDSKKIFKKMEDATKKSLKKIEESKPDIDVYEFHCDDKPLKITKKKIDQEKKNIPLKKRKRVEMRESPATSPAHSTEMKIQKASPEQPKEANLEDTVQSDPEKQTQGVLDLRSPQSLAIPPAVDAIFKTSDAVTISGVYIDARCSSQSSSHSYVISGSMQAYNYSVATRTEERRTVTPPPSQPTVAKVRPYNPLGALCGMRIPDQPQSQGHPPNDPNWRPAESKNQSLQESGHTSAFQTPPGQCQQGPNVGWYQPAGPLIHTPYKPPSERQSPEPSTSRPKTPPLEKREEPIAPSPDKIQSPVPEWHNAPPDRGFHHYYPYPPAPYPFYHYPPLPPSSSAQTRDGYSGYPGPPLPHPHPVYPYQGASYYPPPPPSHQGYPPYDPYGPYRQSANTLVPPPAGSPGSTYPVRPHLVRPTVLPAPTPYYPPYYGCHQQSAPIQPPHYDPRHMRCSCPVRSPTCPKNVQPGPLTGEGVGPGYHVENPHAPVAPGPRTLASPASGSVPRNMESQIPGSGAKVVESEVLPSIEKKYLSAKEMKKLLKSIDLETCRTVWKQKKAERKRQKLEKQRTFNGCVTEYSSGTDDIQDNIPLKYLAKEIKLEKVDDFESDLTNSSSSESNPISVKTECIKVEDEPVMSPVIPAPIADIRVSEAPELDGNNEHGVNVQNEESDPSKKLQKKRSVQQKNELETNAVKKRGRKRTVTTPPAIASPVRRAGSVNSRNSARASSRSSSATLLETQDSRQEILEGDDRKSRQGPSVSCGWSWYGEPYEAKVFLSNDDPPVLRRCYPSMRHEEGEIIRVRDSVILRSGTRPSDLPYVAKVSAMWDNPDDGEMMISILWFYRPEHTDRGRKPGDKNDEVFASRHRDTTYVACIEDKCHVLTYNEYCRYRSMITRIDEGNWPPSSAPIVPALAKESGDSDSFRLDRFPATKMGADRVFLCRKVYDCRQKRILKNPA</sequence>
<feature type="compositionally biased region" description="Basic and acidic residues" evidence="1">
    <location>
        <begin position="181"/>
        <end position="192"/>
    </location>
</feature>
<feature type="compositionally biased region" description="Basic and acidic residues" evidence="1">
    <location>
        <begin position="45"/>
        <end position="66"/>
    </location>
</feature>
<dbReference type="InterPro" id="IPR043151">
    <property type="entry name" value="BAH_sf"/>
</dbReference>
<evidence type="ECO:0000259" key="2">
    <source>
        <dbReference type="PROSITE" id="PS51038"/>
    </source>
</evidence>
<dbReference type="Proteomes" id="UP001187531">
    <property type="component" value="Unassembled WGS sequence"/>
</dbReference>
<keyword evidence="4" id="KW-1185">Reference proteome</keyword>
<accession>A0AA88L0Z4</accession>
<feature type="compositionally biased region" description="Basic and acidic residues" evidence="1">
    <location>
        <begin position="428"/>
        <end position="442"/>
    </location>
</feature>
<dbReference type="GO" id="GO:0031507">
    <property type="term" value="P:heterochromatin formation"/>
    <property type="evidence" value="ECO:0007669"/>
    <property type="project" value="TreeGrafter"/>
</dbReference>
<feature type="region of interest" description="Disordered" evidence="1">
    <location>
        <begin position="1065"/>
        <end position="1116"/>
    </location>
</feature>
<feature type="compositionally biased region" description="Basic and acidic residues" evidence="1">
    <location>
        <begin position="321"/>
        <end position="365"/>
    </location>
</feature>
<feature type="region of interest" description="Disordered" evidence="1">
    <location>
        <begin position="1"/>
        <end position="470"/>
    </location>
</feature>
<dbReference type="PROSITE" id="PS51038">
    <property type="entry name" value="BAH"/>
    <property type="match status" value="1"/>
</dbReference>
<feature type="compositionally biased region" description="Basic residues" evidence="1">
    <location>
        <begin position="386"/>
        <end position="396"/>
    </location>
</feature>
<feature type="compositionally biased region" description="Basic and acidic residues" evidence="1">
    <location>
        <begin position="264"/>
        <end position="282"/>
    </location>
</feature>
<feature type="region of interest" description="Disordered" evidence="1">
    <location>
        <begin position="1253"/>
        <end position="1358"/>
    </location>
</feature>
<feature type="compositionally biased region" description="Basic and acidic residues" evidence="1">
    <location>
        <begin position="246"/>
        <end position="255"/>
    </location>
</feature>
<feature type="region of interest" description="Disordered" evidence="1">
    <location>
        <begin position="570"/>
        <end position="607"/>
    </location>
</feature>
<feature type="compositionally biased region" description="Pro residues" evidence="1">
    <location>
        <begin position="951"/>
        <end position="961"/>
    </location>
</feature>
<gene>
    <name evidence="3" type="ORF">QYM36_013123</name>
</gene>
<feature type="compositionally biased region" description="Basic residues" evidence="1">
    <location>
        <begin position="417"/>
        <end position="427"/>
    </location>
</feature>
<name>A0AA88L0Z4_ARTSF</name>
<feature type="compositionally biased region" description="Low complexity" evidence="1">
    <location>
        <begin position="1312"/>
        <end position="1333"/>
    </location>
</feature>
<comment type="caution">
    <text evidence="3">The sequence shown here is derived from an EMBL/GenBank/DDBJ whole genome shotgun (WGS) entry which is preliminary data.</text>
</comment>
<dbReference type="GO" id="GO:0003682">
    <property type="term" value="F:chromatin binding"/>
    <property type="evidence" value="ECO:0007669"/>
    <property type="project" value="InterPro"/>
</dbReference>
<feature type="compositionally biased region" description="Basic and acidic residues" evidence="1">
    <location>
        <begin position="573"/>
        <end position="607"/>
    </location>
</feature>